<gene>
    <name evidence="13" type="ORF">AMTR_s00048p00181490</name>
</gene>
<feature type="compositionally biased region" description="Polar residues" evidence="10">
    <location>
        <begin position="72"/>
        <end position="99"/>
    </location>
</feature>
<evidence type="ECO:0000256" key="4">
    <source>
        <dbReference type="ARBA" id="ARBA00022679"/>
    </source>
</evidence>
<feature type="domain" description="BAH" evidence="12">
    <location>
        <begin position="455"/>
        <end position="573"/>
    </location>
</feature>
<dbReference type="GO" id="GO:0003677">
    <property type="term" value="F:DNA binding"/>
    <property type="evidence" value="ECO:0000318"/>
    <property type="project" value="GO_Central"/>
</dbReference>
<dbReference type="SMART" id="SM00439">
    <property type="entry name" value="BAH"/>
    <property type="match status" value="1"/>
</dbReference>
<feature type="compositionally biased region" description="Polar residues" evidence="10">
    <location>
        <begin position="118"/>
        <end position="134"/>
    </location>
</feature>
<feature type="compositionally biased region" description="Polar residues" evidence="10">
    <location>
        <begin position="26"/>
        <end position="43"/>
    </location>
</feature>
<evidence type="ECO:0000313" key="13">
    <source>
        <dbReference type="EMBL" id="ERN15616.1"/>
    </source>
</evidence>
<dbReference type="PROSITE" id="PS51679">
    <property type="entry name" value="SAM_MT_C5"/>
    <property type="match status" value="1"/>
</dbReference>
<evidence type="ECO:0000256" key="6">
    <source>
        <dbReference type="ARBA" id="ARBA00023125"/>
    </source>
</evidence>
<dbReference type="EMBL" id="KI392502">
    <property type="protein sequence ID" value="ERN15616.1"/>
    <property type="molecule type" value="Genomic_DNA"/>
</dbReference>
<keyword evidence="6" id="KW-0238">DNA-binding</keyword>
<keyword evidence="5 9" id="KW-0949">S-adenosyl-L-methionine</keyword>
<organism evidence="13 14">
    <name type="scientific">Amborella trichopoda</name>
    <dbReference type="NCBI Taxonomy" id="13333"/>
    <lineage>
        <taxon>Eukaryota</taxon>
        <taxon>Viridiplantae</taxon>
        <taxon>Streptophyta</taxon>
        <taxon>Embryophyta</taxon>
        <taxon>Tracheophyta</taxon>
        <taxon>Spermatophyta</taxon>
        <taxon>Magnoliopsida</taxon>
        <taxon>Amborellales</taxon>
        <taxon>Amborellaceae</taxon>
        <taxon>Amborella</taxon>
    </lineage>
</organism>
<dbReference type="Gene3D" id="3.40.50.150">
    <property type="entry name" value="Vaccinia Virus protein VP39"/>
    <property type="match status" value="1"/>
</dbReference>
<evidence type="ECO:0000256" key="8">
    <source>
        <dbReference type="ARBA" id="ARBA00047422"/>
    </source>
</evidence>
<keyword evidence="7" id="KW-0539">Nucleus</keyword>
<dbReference type="EC" id="2.1.1.37" evidence="2"/>
<evidence type="ECO:0000256" key="3">
    <source>
        <dbReference type="ARBA" id="ARBA00022603"/>
    </source>
</evidence>
<dbReference type="SUPFAM" id="SSF54160">
    <property type="entry name" value="Chromo domain-like"/>
    <property type="match status" value="1"/>
</dbReference>
<dbReference type="Pfam" id="PF00385">
    <property type="entry name" value="Chromo"/>
    <property type="match status" value="1"/>
</dbReference>
<dbReference type="HOGENOM" id="CLU_004921_1_0_1"/>
<dbReference type="CDD" id="cd18635">
    <property type="entry name" value="CD_CMT3_like"/>
    <property type="match status" value="1"/>
</dbReference>
<dbReference type="GO" id="GO:0044027">
    <property type="term" value="P:negative regulation of gene expression via chromosomal CpG island methylation"/>
    <property type="evidence" value="ECO:0000318"/>
    <property type="project" value="GO_Central"/>
</dbReference>
<dbReference type="AlphaFoldDB" id="U5CQZ8"/>
<dbReference type="GO" id="GO:0003682">
    <property type="term" value="F:chromatin binding"/>
    <property type="evidence" value="ECO:0007669"/>
    <property type="project" value="InterPro"/>
</dbReference>
<evidence type="ECO:0000256" key="1">
    <source>
        <dbReference type="ARBA" id="ARBA00004123"/>
    </source>
</evidence>
<dbReference type="Proteomes" id="UP000017836">
    <property type="component" value="Unassembled WGS sequence"/>
</dbReference>
<dbReference type="SMART" id="SM00298">
    <property type="entry name" value="CHROMO"/>
    <property type="match status" value="1"/>
</dbReference>
<dbReference type="InterPro" id="IPR000953">
    <property type="entry name" value="Chromo/chromo_shadow_dom"/>
</dbReference>
<dbReference type="InterPro" id="IPR016197">
    <property type="entry name" value="Chromo-like_dom_sf"/>
</dbReference>
<feature type="compositionally biased region" description="Polar residues" evidence="10">
    <location>
        <begin position="262"/>
        <end position="282"/>
    </location>
</feature>
<proteinExistence type="inferred from homology"/>
<evidence type="ECO:0000259" key="12">
    <source>
        <dbReference type="PROSITE" id="PS51038"/>
    </source>
</evidence>
<dbReference type="Gene3D" id="3.90.120.10">
    <property type="entry name" value="DNA Methylase, subunit A, domain 2"/>
    <property type="match status" value="1"/>
</dbReference>
<evidence type="ECO:0000256" key="2">
    <source>
        <dbReference type="ARBA" id="ARBA00011975"/>
    </source>
</evidence>
<keyword evidence="4 9" id="KW-0808">Transferase</keyword>
<evidence type="ECO:0000259" key="11">
    <source>
        <dbReference type="PROSITE" id="PS50013"/>
    </source>
</evidence>
<evidence type="ECO:0000256" key="7">
    <source>
        <dbReference type="ARBA" id="ARBA00023242"/>
    </source>
</evidence>
<dbReference type="STRING" id="13333.U5CQZ8"/>
<comment type="similarity">
    <text evidence="9">Belongs to the class I-like SAM-binding methyltransferase superfamily. C5-methyltransferase family.</text>
</comment>
<dbReference type="eggNOG" id="ENOG502QT36">
    <property type="taxonomic scope" value="Eukaryota"/>
</dbReference>
<dbReference type="GO" id="GO:0032259">
    <property type="term" value="P:methylation"/>
    <property type="evidence" value="ECO:0007669"/>
    <property type="project" value="UniProtKB-KW"/>
</dbReference>
<dbReference type="InterPro" id="IPR001025">
    <property type="entry name" value="BAH_dom"/>
</dbReference>
<dbReference type="PANTHER" id="PTHR10629">
    <property type="entry name" value="CYTOSINE-SPECIFIC METHYLTRANSFERASE"/>
    <property type="match status" value="1"/>
</dbReference>
<feature type="region of interest" description="Disordered" evidence="10">
    <location>
        <begin position="189"/>
        <end position="299"/>
    </location>
</feature>
<evidence type="ECO:0000256" key="5">
    <source>
        <dbReference type="ARBA" id="ARBA00022691"/>
    </source>
</evidence>
<evidence type="ECO:0000256" key="10">
    <source>
        <dbReference type="SAM" id="MobiDB-lite"/>
    </source>
</evidence>
<dbReference type="InterPro" id="IPR023779">
    <property type="entry name" value="Chromodomain_CS"/>
</dbReference>
<comment type="subcellular location">
    <subcellularLocation>
        <location evidence="1">Nucleus</location>
    </subcellularLocation>
</comment>
<dbReference type="InterPro" id="IPR029063">
    <property type="entry name" value="SAM-dependent_MTases_sf"/>
</dbReference>
<dbReference type="InterPro" id="IPR043151">
    <property type="entry name" value="BAH_sf"/>
</dbReference>
<dbReference type="Gramene" id="ERN15616">
    <property type="protein sequence ID" value="ERN15616"/>
    <property type="gene ID" value="AMTR_s00048p00181490"/>
</dbReference>
<keyword evidence="3 9" id="KW-0489">Methyltransferase</keyword>
<evidence type="ECO:0000313" key="14">
    <source>
        <dbReference type="Proteomes" id="UP000017836"/>
    </source>
</evidence>
<feature type="active site" evidence="9">
    <location>
        <position position="799"/>
    </location>
</feature>
<dbReference type="FunFam" id="2.30.30.490:FF:000011">
    <property type="entry name" value="DNA (cytosine-5)-methyltransferase 1"/>
    <property type="match status" value="1"/>
</dbReference>
<name>U5CQZ8_AMBTC</name>
<sequence>MEDRKVLRRSPGMASSSAMLRRSPRMVSSSANMGQTLPSSSFGGSVKETHLPSLGHGSSMEGKKDLRRSPRMASSSANMWRPVLSSSTDNSVKETSSPNVGHGSSRVDCKLLRRSPRMVSSSANMGQTMPSSRTDGLVKEASLPNVGSGSSMEGKKELRRSPRMVSWSANIGQTMASLSTDVSVEETSLPNVSCGSSMEGKKELRRSPRMLSRSLNIGQTKPSLSTDGSIKETSLPNVGHGSSMESKKELRRSPRMLSRSLNIGQTKPSLSTDGSVKETSLPNVGHGSSMESKKELRRSPRNASYFENFGQNKLSSSIEHSGTALSLPNLGHVSSMDYKKALRRSPRIVLCSEKSGKNRRSLSTDSSVKVDSSPDSVCEVYQRRVKKQKVGEKVTNEECRLIGAPVDLEEAHNRWPWRYNVEKSGRNSKKNWSMDSDELILDVRCHYLQADICGHKFNLGDTAYVKGQKGGPNYIGRILEFFETMDGIQYFNAQWFFRAADTVIQGLASQHDKKRIFYSDLKNDNLLDCIVSKIKIVQVTPNVNLAKRKSIPPCDFYYDMSYSIPYSTFSNILSETSNGNSDSLSSVCTETGCVSDIASKSSTRKASRSNEPERTELTLLDLFCGCGGMSTGLSLGAKLSGVNLVTRWALDLNESACQSLKLNHPETEVRNESAEEFFELLKAWEKLCKQYCPSGVEKAPSRGLQSDGNPKEDSKIPSGEYEVSHFVGIRYGDHIESGKRGLMFKVRWKGYGSSEDTWEPIGSLGKCQERTREFVQEGIKANILPLPGDVGIVCGGPPCQGISGYNRFRNEEAPLDDPKNHQLVVFMDIVNFLQPRYVLMENVLDILKFAGGFLGRYALSRLINMNYQARLGIMAAGCYGLPQFRLRVFLWGAHPHEKLPQYPLPTHDVVLRGVIPCEFEPNTVAYDEDQPRNLKDAVLLGDAISDLPTVTNFETRDEMPYGKPPQTEFQRYIRATKHEMMGTAPSSVKRSSHKPMLYDHRPLLLNEDDHQRVCQIPKRKGANFRDLPGVVVGADNKVEWDPKIKRVLLPSGKPLVPDYAMSHLNGKSSKPFARLWWDETVPTVLTRAPPHNQAILHPVQDRVLTVRESGRLQGFPDYYKLCGSVRDRYMQVGNAVAVPVAMALGYAMGLAYRGLSSNDPLITLPTDFPLRRPPSSSSSSEVE</sequence>
<dbReference type="InterPro" id="IPR023780">
    <property type="entry name" value="Chromo_domain"/>
</dbReference>
<dbReference type="PRINTS" id="PR00105">
    <property type="entry name" value="C5METTRFRASE"/>
</dbReference>
<dbReference type="PROSITE" id="PS50013">
    <property type="entry name" value="CHROMO_2"/>
    <property type="match status" value="1"/>
</dbReference>
<feature type="region of interest" description="Disordered" evidence="10">
    <location>
        <begin position="696"/>
        <end position="717"/>
    </location>
</feature>
<keyword evidence="14" id="KW-1185">Reference proteome</keyword>
<accession>U5CQZ8</accession>
<feature type="region of interest" description="Disordered" evidence="10">
    <location>
        <begin position="1"/>
        <end position="161"/>
    </location>
</feature>
<dbReference type="OMA" id="NCRETIK"/>
<dbReference type="PROSITE" id="PS51038">
    <property type="entry name" value="BAH"/>
    <property type="match status" value="1"/>
</dbReference>
<dbReference type="SUPFAM" id="SSF53335">
    <property type="entry name" value="S-adenosyl-L-methionine-dependent methyltransferases"/>
    <property type="match status" value="1"/>
</dbReference>
<dbReference type="GO" id="GO:0005634">
    <property type="term" value="C:nucleus"/>
    <property type="evidence" value="ECO:0000318"/>
    <property type="project" value="GO_Central"/>
</dbReference>
<dbReference type="Gene3D" id="2.30.30.490">
    <property type="match status" value="1"/>
</dbReference>
<dbReference type="FunFam" id="3.90.120.10:FF:000003">
    <property type="entry name" value="DNA (cytosine-5)-methyltransferase 1"/>
    <property type="match status" value="1"/>
</dbReference>
<dbReference type="GO" id="GO:0003886">
    <property type="term" value="F:DNA (cytosine-5-)-methyltransferase activity"/>
    <property type="evidence" value="ECO:0000318"/>
    <property type="project" value="GO_Central"/>
</dbReference>
<reference evidence="14" key="1">
    <citation type="journal article" date="2013" name="Science">
        <title>The Amborella genome and the evolution of flowering plants.</title>
        <authorList>
            <consortium name="Amborella Genome Project"/>
        </authorList>
    </citation>
    <scope>NUCLEOTIDE SEQUENCE [LARGE SCALE GENOMIC DNA]</scope>
</reference>
<dbReference type="Pfam" id="PF00145">
    <property type="entry name" value="DNA_methylase"/>
    <property type="match status" value="1"/>
</dbReference>
<comment type="catalytic activity">
    <reaction evidence="8">
        <text>a 2'-deoxycytidine in DNA + S-adenosyl-L-methionine = a 5-methyl-2'-deoxycytidine in DNA + S-adenosyl-L-homocysteine + H(+)</text>
        <dbReference type="Rhea" id="RHEA:13681"/>
        <dbReference type="Rhea" id="RHEA-COMP:11369"/>
        <dbReference type="Rhea" id="RHEA-COMP:11370"/>
        <dbReference type="ChEBI" id="CHEBI:15378"/>
        <dbReference type="ChEBI" id="CHEBI:57856"/>
        <dbReference type="ChEBI" id="CHEBI:59789"/>
        <dbReference type="ChEBI" id="CHEBI:85452"/>
        <dbReference type="ChEBI" id="CHEBI:85454"/>
        <dbReference type="EC" id="2.1.1.37"/>
    </reaction>
</comment>
<feature type="compositionally biased region" description="Polar residues" evidence="10">
    <location>
        <begin position="216"/>
        <end position="236"/>
    </location>
</feature>
<feature type="domain" description="Chromo" evidence="11">
    <location>
        <begin position="721"/>
        <end position="777"/>
    </location>
</feature>
<dbReference type="Pfam" id="PF01426">
    <property type="entry name" value="BAH"/>
    <property type="match status" value="1"/>
</dbReference>
<protein>
    <recommendedName>
        <fullName evidence="2">DNA (cytosine-5-)-methyltransferase</fullName>
        <ecNumber evidence="2">2.1.1.37</ecNumber>
    </recommendedName>
</protein>
<evidence type="ECO:0000256" key="9">
    <source>
        <dbReference type="PROSITE-ProRule" id="PRU01016"/>
    </source>
</evidence>
<dbReference type="OrthoDB" id="5376140at2759"/>
<dbReference type="InterPro" id="IPR001525">
    <property type="entry name" value="C5_MeTfrase"/>
</dbReference>
<dbReference type="PANTHER" id="PTHR10629:SF34">
    <property type="entry name" value="DNA (CYTOSINE-5)-METHYLTRANSFERASE CMT2"/>
    <property type="match status" value="1"/>
</dbReference>
<dbReference type="PROSITE" id="PS00598">
    <property type="entry name" value="CHROMO_1"/>
    <property type="match status" value="1"/>
</dbReference>
<dbReference type="InterPro" id="IPR050390">
    <property type="entry name" value="C5-Methyltransferase"/>
</dbReference>
<dbReference type="FunFam" id="3.40.50.150:FF:000143">
    <property type="entry name" value="DNA (cytosine-5)-methyltransferase 1"/>
    <property type="match status" value="1"/>
</dbReference>